<feature type="transmembrane region" description="Helical" evidence="2">
    <location>
        <begin position="211"/>
        <end position="232"/>
    </location>
</feature>
<dbReference type="PANTHER" id="PTHR43592:SF15">
    <property type="entry name" value="CAAX AMINO TERMINAL PROTEASE FAMILY PROTEIN"/>
    <property type="match status" value="1"/>
</dbReference>
<evidence type="ECO:0000256" key="2">
    <source>
        <dbReference type="SAM" id="Phobius"/>
    </source>
</evidence>
<organism evidence="4 5">
    <name type="scientific">Aquisphaera giovannonii</name>
    <dbReference type="NCBI Taxonomy" id="406548"/>
    <lineage>
        <taxon>Bacteria</taxon>
        <taxon>Pseudomonadati</taxon>
        <taxon>Planctomycetota</taxon>
        <taxon>Planctomycetia</taxon>
        <taxon>Isosphaerales</taxon>
        <taxon>Isosphaeraceae</taxon>
        <taxon>Aquisphaera</taxon>
    </lineage>
</organism>
<dbReference type="InterPro" id="IPR003675">
    <property type="entry name" value="Rce1/LyrA-like_dom"/>
</dbReference>
<gene>
    <name evidence="4" type="ORF">OJF2_28910</name>
</gene>
<evidence type="ECO:0000313" key="5">
    <source>
        <dbReference type="Proteomes" id="UP000324233"/>
    </source>
</evidence>
<dbReference type="AlphaFoldDB" id="A0A5B9W284"/>
<keyword evidence="2" id="KW-0472">Membrane</keyword>
<dbReference type="PROSITE" id="PS51257">
    <property type="entry name" value="PROKAR_LIPOPROTEIN"/>
    <property type="match status" value="1"/>
</dbReference>
<evidence type="ECO:0000313" key="4">
    <source>
        <dbReference type="EMBL" id="QEH34354.1"/>
    </source>
</evidence>
<feature type="transmembrane region" description="Helical" evidence="2">
    <location>
        <begin position="173"/>
        <end position="199"/>
    </location>
</feature>
<dbReference type="Pfam" id="PF02517">
    <property type="entry name" value="Rce1-like"/>
    <property type="match status" value="1"/>
</dbReference>
<feature type="transmembrane region" description="Helical" evidence="2">
    <location>
        <begin position="12"/>
        <end position="33"/>
    </location>
</feature>
<protein>
    <submittedName>
        <fullName evidence="4">CAAX amino terminal protease self-immunity</fullName>
    </submittedName>
</protein>
<dbReference type="OrthoDB" id="258511at2"/>
<dbReference type="GO" id="GO:0006508">
    <property type="term" value="P:proteolysis"/>
    <property type="evidence" value="ECO:0007669"/>
    <property type="project" value="UniProtKB-KW"/>
</dbReference>
<feature type="region of interest" description="Disordered" evidence="1">
    <location>
        <begin position="87"/>
        <end position="119"/>
    </location>
</feature>
<feature type="transmembrane region" description="Helical" evidence="2">
    <location>
        <begin position="132"/>
        <end position="153"/>
    </location>
</feature>
<feature type="transmembrane region" description="Helical" evidence="2">
    <location>
        <begin position="364"/>
        <end position="384"/>
    </location>
</feature>
<keyword evidence="5" id="KW-1185">Reference proteome</keyword>
<feature type="transmembrane region" description="Helical" evidence="2">
    <location>
        <begin position="341"/>
        <end position="358"/>
    </location>
</feature>
<feature type="region of interest" description="Disordered" evidence="1">
    <location>
        <begin position="261"/>
        <end position="314"/>
    </location>
</feature>
<dbReference type="GO" id="GO:0080120">
    <property type="term" value="P:CAAX-box protein maturation"/>
    <property type="evidence" value="ECO:0007669"/>
    <property type="project" value="UniProtKB-ARBA"/>
</dbReference>
<dbReference type="Proteomes" id="UP000324233">
    <property type="component" value="Chromosome"/>
</dbReference>
<keyword evidence="2" id="KW-0812">Transmembrane</keyword>
<evidence type="ECO:0000259" key="3">
    <source>
        <dbReference type="Pfam" id="PF02517"/>
    </source>
</evidence>
<keyword evidence="4" id="KW-0645">Protease</keyword>
<accession>A0A5B9W284</accession>
<feature type="domain" description="CAAX prenyl protease 2/Lysostaphin resistance protein A-like" evidence="3">
    <location>
        <begin position="322"/>
        <end position="376"/>
    </location>
</feature>
<keyword evidence="4" id="KW-0378">Hydrolase</keyword>
<reference evidence="4 5" key="1">
    <citation type="submission" date="2019-08" db="EMBL/GenBank/DDBJ databases">
        <title>Deep-cultivation of Planctomycetes and their phenomic and genomic characterization uncovers novel biology.</title>
        <authorList>
            <person name="Wiegand S."/>
            <person name="Jogler M."/>
            <person name="Boedeker C."/>
            <person name="Pinto D."/>
            <person name="Vollmers J."/>
            <person name="Rivas-Marin E."/>
            <person name="Kohn T."/>
            <person name="Peeters S.H."/>
            <person name="Heuer A."/>
            <person name="Rast P."/>
            <person name="Oberbeckmann S."/>
            <person name="Bunk B."/>
            <person name="Jeske O."/>
            <person name="Meyerdierks A."/>
            <person name="Storesund J.E."/>
            <person name="Kallscheuer N."/>
            <person name="Luecker S."/>
            <person name="Lage O.M."/>
            <person name="Pohl T."/>
            <person name="Merkel B.J."/>
            <person name="Hornburger P."/>
            <person name="Mueller R.-W."/>
            <person name="Bruemmer F."/>
            <person name="Labrenz M."/>
            <person name="Spormann A.M."/>
            <person name="Op den Camp H."/>
            <person name="Overmann J."/>
            <person name="Amann R."/>
            <person name="Jetten M.S.M."/>
            <person name="Mascher T."/>
            <person name="Medema M.H."/>
            <person name="Devos D.P."/>
            <person name="Kaster A.-K."/>
            <person name="Ovreas L."/>
            <person name="Rohde M."/>
            <person name="Galperin M.Y."/>
            <person name="Jogler C."/>
        </authorList>
    </citation>
    <scope>NUCLEOTIDE SEQUENCE [LARGE SCALE GENOMIC DNA]</scope>
    <source>
        <strain evidence="4 5">OJF2</strain>
    </source>
</reference>
<dbReference type="PANTHER" id="PTHR43592">
    <property type="entry name" value="CAAX AMINO TERMINAL PROTEASE"/>
    <property type="match status" value="1"/>
</dbReference>
<dbReference type="GO" id="GO:0004175">
    <property type="term" value="F:endopeptidase activity"/>
    <property type="evidence" value="ECO:0007669"/>
    <property type="project" value="UniProtKB-ARBA"/>
</dbReference>
<dbReference type="KEGG" id="agv:OJF2_28910"/>
<sequence length="392" mass="40330">MDRTFGSLVQAAVGVILLAWASGMVACWAWAIGRLWSGRPLLGGRPNAFPRPAPWGFLSVVAVCLLYVLVGNSIRYLHEQGVGSPRAPVPVPAPGPGGAEEGPPAAGAEAPGPVPLNGPEAPAGEALAGMGLLVQLAVISILMVLLVPPLLRLTSGATWSDLGLVLEDPARQAGTGVVAALLATPVVLAIQALAVHIWLNHKHPVEEVLMAGLTPASAAVAVLSTMALAPLVEELLFRGVLQRWLIGVASVEGPVPEDEATIHPQVDRTGPPCPDPSAADRQGGPEAGPVARGDEGPCPPPALTIASPARPTPSASGSWQHVGLGIVLTSIAFASLHLPQWPAPIAIFVLSMALGVVYQRTGSLLTVVAMHGTFNGFSTFVMLYQSLVSRSP</sequence>
<dbReference type="RefSeq" id="WP_148594288.1">
    <property type="nucleotide sequence ID" value="NZ_CP042997.1"/>
</dbReference>
<keyword evidence="2" id="KW-1133">Transmembrane helix</keyword>
<feature type="transmembrane region" description="Helical" evidence="2">
    <location>
        <begin position="53"/>
        <end position="70"/>
    </location>
</feature>
<evidence type="ECO:0000256" key="1">
    <source>
        <dbReference type="SAM" id="MobiDB-lite"/>
    </source>
</evidence>
<feature type="compositionally biased region" description="Low complexity" evidence="1">
    <location>
        <begin position="101"/>
        <end position="111"/>
    </location>
</feature>
<proteinExistence type="predicted"/>
<name>A0A5B9W284_9BACT</name>
<dbReference type="EMBL" id="CP042997">
    <property type="protein sequence ID" value="QEH34354.1"/>
    <property type="molecule type" value="Genomic_DNA"/>
</dbReference>